<dbReference type="SUPFAM" id="SSF49854">
    <property type="entry name" value="Spermadhesin, CUB domain"/>
    <property type="match status" value="1"/>
</dbReference>
<dbReference type="PANTHER" id="PTHR24251">
    <property type="entry name" value="OVOCHYMASE-RELATED"/>
    <property type="match status" value="1"/>
</dbReference>
<evidence type="ECO:0000313" key="5">
    <source>
        <dbReference type="EMBL" id="KAK7078814.1"/>
    </source>
</evidence>
<keyword evidence="1" id="KW-0677">Repeat</keyword>
<dbReference type="SMART" id="SM00042">
    <property type="entry name" value="CUB"/>
    <property type="match status" value="1"/>
</dbReference>
<keyword evidence="6" id="KW-1185">Reference proteome</keyword>
<dbReference type="EMBL" id="JAXCGZ010007657">
    <property type="protein sequence ID" value="KAK7078814.1"/>
    <property type="molecule type" value="Genomic_DNA"/>
</dbReference>
<protein>
    <recommendedName>
        <fullName evidence="4">CUB domain-containing protein</fullName>
    </recommendedName>
</protein>
<evidence type="ECO:0000256" key="3">
    <source>
        <dbReference type="PROSITE-ProRule" id="PRU00059"/>
    </source>
</evidence>
<gene>
    <name evidence="5" type="ORF">SK128_010616</name>
</gene>
<dbReference type="CDD" id="cd00041">
    <property type="entry name" value="CUB"/>
    <property type="match status" value="1"/>
</dbReference>
<evidence type="ECO:0000313" key="6">
    <source>
        <dbReference type="Proteomes" id="UP001381693"/>
    </source>
</evidence>
<dbReference type="PROSITE" id="PS01180">
    <property type="entry name" value="CUB"/>
    <property type="match status" value="2"/>
</dbReference>
<accession>A0AAN8XI86</accession>
<evidence type="ECO:0000259" key="4">
    <source>
        <dbReference type="PROSITE" id="PS01180"/>
    </source>
</evidence>
<reference evidence="5 6" key="1">
    <citation type="submission" date="2023-11" db="EMBL/GenBank/DDBJ databases">
        <title>Halocaridina rubra genome assembly.</title>
        <authorList>
            <person name="Smith C."/>
        </authorList>
    </citation>
    <scope>NUCLEOTIDE SEQUENCE [LARGE SCALE GENOMIC DNA]</scope>
    <source>
        <strain evidence="5">EP-1</strain>
        <tissue evidence="5">Whole</tissue>
    </source>
</reference>
<comment type="caution">
    <text evidence="3">Lacks conserved residue(s) required for the propagation of feature annotation.</text>
</comment>
<dbReference type="Pfam" id="PF00431">
    <property type="entry name" value="CUB"/>
    <property type="match status" value="1"/>
</dbReference>
<feature type="domain" description="CUB" evidence="4">
    <location>
        <begin position="254"/>
        <end position="364"/>
    </location>
</feature>
<proteinExistence type="predicted"/>
<name>A0AAN8XI86_HALRR</name>
<dbReference type="Gene3D" id="2.60.120.290">
    <property type="entry name" value="Spermadhesin, CUB domain"/>
    <property type="match status" value="1"/>
</dbReference>
<dbReference type="AlphaFoldDB" id="A0AAN8XI86"/>
<evidence type="ECO:0000256" key="2">
    <source>
        <dbReference type="ARBA" id="ARBA00023157"/>
    </source>
</evidence>
<dbReference type="InterPro" id="IPR000859">
    <property type="entry name" value="CUB_dom"/>
</dbReference>
<dbReference type="Proteomes" id="UP001381693">
    <property type="component" value="Unassembled WGS sequence"/>
</dbReference>
<evidence type="ECO:0000256" key="1">
    <source>
        <dbReference type="ARBA" id="ARBA00022737"/>
    </source>
</evidence>
<keyword evidence="2" id="KW-1015">Disulfide bond</keyword>
<organism evidence="5 6">
    <name type="scientific">Halocaridina rubra</name>
    <name type="common">Hawaiian red shrimp</name>
    <dbReference type="NCBI Taxonomy" id="373956"/>
    <lineage>
        <taxon>Eukaryota</taxon>
        <taxon>Metazoa</taxon>
        <taxon>Ecdysozoa</taxon>
        <taxon>Arthropoda</taxon>
        <taxon>Crustacea</taxon>
        <taxon>Multicrustacea</taxon>
        <taxon>Malacostraca</taxon>
        <taxon>Eumalacostraca</taxon>
        <taxon>Eucarida</taxon>
        <taxon>Decapoda</taxon>
        <taxon>Pleocyemata</taxon>
        <taxon>Caridea</taxon>
        <taxon>Atyoidea</taxon>
        <taxon>Atyidae</taxon>
        <taxon>Halocaridina</taxon>
    </lineage>
</organism>
<comment type="caution">
    <text evidence="5">The sequence shown here is derived from an EMBL/GenBank/DDBJ whole genome shotgun (WGS) entry which is preliminary data.</text>
</comment>
<feature type="domain" description="CUB" evidence="4">
    <location>
        <begin position="128"/>
        <end position="252"/>
    </location>
</feature>
<sequence length="377" mass="42943">MCEIREHAVLYFKKLPHTVEIQMLYDLFFRAEMTLHSNGGSQEVLGSGLWFLFLICGTQSSFSPCFSLGSYHRKKHCQEKVENENHSMILQLQTVAVICALIQSAVAWPITPLDGYSRTDTQYLEVSCGNDTEIREATFTNLNITFADYGDLEPGCTVRIRIAVQDLDVDKYGVRITGMVELFDSSNDDQCSSSYLSIADEDDLDDELGSIERYCNEEEIDFKTTEDIIVIEFVVGGNGASGMGFQLMVSPHYLCGGLVELEDPITTPDFPEPYPRDINCVWRVTAPEGHHIVLRCSEFDLKPKRGKRCMDYLLIITDGRPMTYCGDELREKEVMSNSNVMLMDFRSNKYKNNKLGFRCKPKFIRDTKDLLLAKFFK</sequence>
<dbReference type="InterPro" id="IPR035914">
    <property type="entry name" value="Sperma_CUB_dom_sf"/>
</dbReference>